<feature type="region of interest" description="Disordered" evidence="1">
    <location>
        <begin position="768"/>
        <end position="801"/>
    </location>
</feature>
<feature type="compositionally biased region" description="Polar residues" evidence="1">
    <location>
        <begin position="849"/>
        <end position="859"/>
    </location>
</feature>
<feature type="region of interest" description="Disordered" evidence="1">
    <location>
        <begin position="817"/>
        <end position="869"/>
    </location>
</feature>
<feature type="compositionally biased region" description="Basic and acidic residues" evidence="1">
    <location>
        <begin position="860"/>
        <end position="869"/>
    </location>
</feature>
<feature type="region of interest" description="Disordered" evidence="1">
    <location>
        <begin position="564"/>
        <end position="708"/>
    </location>
</feature>
<feature type="region of interest" description="Disordered" evidence="1">
    <location>
        <begin position="194"/>
        <end position="252"/>
    </location>
</feature>
<dbReference type="EMBL" id="DS547092">
    <property type="protein sequence ID" value="EDR14021.1"/>
    <property type="molecule type" value="Genomic_DNA"/>
</dbReference>
<feature type="region of interest" description="Disordered" evidence="1">
    <location>
        <begin position="1"/>
        <end position="101"/>
    </location>
</feature>
<dbReference type="Pfam" id="PF12752">
    <property type="entry name" value="SUZ"/>
    <property type="match status" value="1"/>
</dbReference>
<dbReference type="PANTHER" id="PTHR15672">
    <property type="entry name" value="CAMP-REGULATED PHOSPHOPROTEIN 21 RELATED R3H DOMAIN CONTAINING PROTEIN"/>
    <property type="match status" value="1"/>
</dbReference>
<feature type="compositionally biased region" description="Low complexity" evidence="1">
    <location>
        <begin position="587"/>
        <end position="601"/>
    </location>
</feature>
<dbReference type="InterPro" id="IPR051937">
    <property type="entry name" value="R3H_domain_containing"/>
</dbReference>
<dbReference type="PANTHER" id="PTHR15672:SF8">
    <property type="entry name" value="PROTEIN ENCORE"/>
    <property type="match status" value="1"/>
</dbReference>
<feature type="compositionally biased region" description="Low complexity" evidence="1">
    <location>
        <begin position="343"/>
        <end position="359"/>
    </location>
</feature>
<feature type="compositionally biased region" description="Acidic residues" evidence="1">
    <location>
        <begin position="221"/>
        <end position="230"/>
    </location>
</feature>
<feature type="domain" description="SUZ" evidence="2">
    <location>
        <begin position="176"/>
        <end position="272"/>
    </location>
</feature>
<feature type="region of interest" description="Disordered" evidence="1">
    <location>
        <begin position="434"/>
        <end position="518"/>
    </location>
</feature>
<dbReference type="RefSeq" id="XP_001874580.1">
    <property type="nucleotide sequence ID" value="XM_001874545.1"/>
</dbReference>
<feature type="compositionally biased region" description="Polar residues" evidence="1">
    <location>
        <begin position="232"/>
        <end position="246"/>
    </location>
</feature>
<feature type="region of interest" description="Disordered" evidence="1">
    <location>
        <begin position="274"/>
        <end position="405"/>
    </location>
</feature>
<proteinExistence type="predicted"/>
<name>B0CU27_LACBS</name>
<evidence type="ECO:0000259" key="2">
    <source>
        <dbReference type="PROSITE" id="PS51673"/>
    </source>
</evidence>
<reference evidence="3 4" key="1">
    <citation type="journal article" date="2008" name="Nature">
        <title>The genome of Laccaria bicolor provides insights into mycorrhizal symbiosis.</title>
        <authorList>
            <person name="Martin F."/>
            <person name="Aerts A."/>
            <person name="Ahren D."/>
            <person name="Brun A."/>
            <person name="Danchin E.G.J."/>
            <person name="Duchaussoy F."/>
            <person name="Gibon J."/>
            <person name="Kohler A."/>
            <person name="Lindquist E."/>
            <person name="Pereda V."/>
            <person name="Salamov A."/>
            <person name="Shapiro H.J."/>
            <person name="Wuyts J."/>
            <person name="Blaudez D."/>
            <person name="Buee M."/>
            <person name="Brokstein P."/>
            <person name="Canbaeck B."/>
            <person name="Cohen D."/>
            <person name="Courty P.E."/>
            <person name="Coutinho P.M."/>
            <person name="Delaruelle C."/>
            <person name="Detter J.C."/>
            <person name="Deveau A."/>
            <person name="DiFazio S."/>
            <person name="Duplessis S."/>
            <person name="Fraissinet-Tachet L."/>
            <person name="Lucic E."/>
            <person name="Frey-Klett P."/>
            <person name="Fourrey C."/>
            <person name="Feussner I."/>
            <person name="Gay G."/>
            <person name="Grimwood J."/>
            <person name="Hoegger P.J."/>
            <person name="Jain P."/>
            <person name="Kilaru S."/>
            <person name="Labbe J."/>
            <person name="Lin Y.C."/>
            <person name="Legue V."/>
            <person name="Le Tacon F."/>
            <person name="Marmeisse R."/>
            <person name="Melayah D."/>
            <person name="Montanini B."/>
            <person name="Muratet M."/>
            <person name="Nehls U."/>
            <person name="Niculita-Hirzel H."/>
            <person name="Oudot-Le Secq M.P."/>
            <person name="Peter M."/>
            <person name="Quesneville H."/>
            <person name="Rajashekar B."/>
            <person name="Reich M."/>
            <person name="Rouhier N."/>
            <person name="Schmutz J."/>
            <person name="Yin T."/>
            <person name="Chalot M."/>
            <person name="Henrissat B."/>
            <person name="Kuees U."/>
            <person name="Lucas S."/>
            <person name="Van de Peer Y."/>
            <person name="Podila G.K."/>
            <person name="Polle A."/>
            <person name="Pukkila P.J."/>
            <person name="Richardson P.M."/>
            <person name="Rouze P."/>
            <person name="Sanders I.R."/>
            <person name="Stajich J.E."/>
            <person name="Tunlid A."/>
            <person name="Tuskan G."/>
            <person name="Grigoriev I.V."/>
        </authorList>
    </citation>
    <scope>NUCLEOTIDE SEQUENCE [LARGE SCALE GENOMIC DNA]</scope>
    <source>
        <strain evidence="4">S238N-H82 / ATCC MYA-4686</strain>
    </source>
</reference>
<feature type="compositionally biased region" description="Low complexity" evidence="1">
    <location>
        <begin position="367"/>
        <end position="378"/>
    </location>
</feature>
<protein>
    <submittedName>
        <fullName evidence="3">Predicted protein</fullName>
    </submittedName>
</protein>
<organism evidence="4">
    <name type="scientific">Laccaria bicolor (strain S238N-H82 / ATCC MYA-4686)</name>
    <name type="common">Bicoloured deceiver</name>
    <name type="synonym">Laccaria laccata var. bicolor</name>
    <dbReference type="NCBI Taxonomy" id="486041"/>
    <lineage>
        <taxon>Eukaryota</taxon>
        <taxon>Fungi</taxon>
        <taxon>Dikarya</taxon>
        <taxon>Basidiomycota</taxon>
        <taxon>Agaricomycotina</taxon>
        <taxon>Agaricomycetes</taxon>
        <taxon>Agaricomycetidae</taxon>
        <taxon>Agaricales</taxon>
        <taxon>Agaricineae</taxon>
        <taxon>Hydnangiaceae</taxon>
        <taxon>Laccaria</taxon>
    </lineage>
</organism>
<feature type="region of interest" description="Disordered" evidence="1">
    <location>
        <begin position="729"/>
        <end position="753"/>
    </location>
</feature>
<evidence type="ECO:0000313" key="3">
    <source>
        <dbReference type="EMBL" id="EDR14021.1"/>
    </source>
</evidence>
<evidence type="ECO:0000256" key="1">
    <source>
        <dbReference type="SAM" id="MobiDB-lite"/>
    </source>
</evidence>
<accession>B0CU27</accession>
<dbReference type="InterPro" id="IPR024771">
    <property type="entry name" value="SUZ"/>
</dbReference>
<feature type="compositionally biased region" description="Polar residues" evidence="1">
    <location>
        <begin position="54"/>
        <end position="66"/>
    </location>
</feature>
<feature type="compositionally biased region" description="Basic and acidic residues" evidence="1">
    <location>
        <begin position="821"/>
        <end position="833"/>
    </location>
</feature>
<gene>
    <name evidence="3" type="ORF">LACBIDRAFT_305371</name>
</gene>
<feature type="compositionally biased region" description="Low complexity" evidence="1">
    <location>
        <begin position="20"/>
        <end position="53"/>
    </location>
</feature>
<dbReference type="Proteomes" id="UP000001194">
    <property type="component" value="Unassembled WGS sequence"/>
</dbReference>
<feature type="compositionally biased region" description="Low complexity" evidence="1">
    <location>
        <begin position="283"/>
        <end position="296"/>
    </location>
</feature>
<dbReference type="OrthoDB" id="278430at2759"/>
<sequence>MDTAHMSIQLYPTEQPLARPNSHSPSSIISNPSRNPTPSSNITSPIPSATSSIDFPSSISPYSTSPFAIDANGMNPVEPDTPSDLDSPSAQATNQQPSDVDPQILEALRSKDRIYVLKLGELMEGLIKERRPRVDLTPATSYQRLLVHRCSAYYKLAPETDPTTKGISVLPTIESRIPSRRICELVPAEATAQPAFKIMRRSPPDRRPKLPRSQTGSVAGEDADLSDVEPSESGSLGGRSNATGGSNKKRMTIEERAAAYNEARSRIFMGFEEKEKAKDKDMSSSSSSLSLVSGSASIGGDGSSVGDLDDSASSPATESEWSGPSGPPLTRDKREGRRGGSGNASASSSTRSLRSNAPSFNANGTGSSRNSRAPSPSSFTYPSLYEPPSSGQMYDPSQLPGPHNSGYHAAQYIYPYPAPNQPLNQPYHYPYYAPQYNAYQHPPHHPSRDASDSSISENYPPLQTMNYGNPYIWAPPNQPPLQSPPHMQQHPPPPPHQSQAPQHSMTSHPPHFQPYMTPSHPYPYPIPGYYPPPPGQHMPPPPPPHMGMQQSMYEIPRAMIGNMVGNDPNHGNLGSGGGRPNLDNGVSSNSNGRSTTRNNGVVHGGNGNGKQRNGPPMPPSTRSSWSYGPGIGIGGHVSQSGINGGEAVGPRFNNTRRQSGNSSSSNSRASSNCDDVSSTASSSTTSSSSRRTYTSTTSSQHPLPARPDWAVGIKAQPSLAVRYHDHTLTNPHSMSPISPSRPLNGNMNKVSPRQPLNQEQMPIVSLQSTDFPPLTPAAEKRNPVVNGAWGNSSSTRSILSPNTGHQPVFGNALVNHSPNSRLEEPARGLERPTPKSSELFNPKIVRRTATGSTNTNGKTQGDRERETARGDAVANAILVAQIEKISLEEKGSEHSLVVSAS</sequence>
<dbReference type="KEGG" id="lbc:LACBIDRAFT_305371"/>
<dbReference type="PROSITE" id="PS51673">
    <property type="entry name" value="SUZ"/>
    <property type="match status" value="1"/>
</dbReference>
<dbReference type="Gene3D" id="3.30.1370.50">
    <property type="entry name" value="R3H-like domain"/>
    <property type="match status" value="1"/>
</dbReference>
<dbReference type="GO" id="GO:0003676">
    <property type="term" value="F:nucleic acid binding"/>
    <property type="evidence" value="ECO:0007669"/>
    <property type="project" value="InterPro"/>
</dbReference>
<dbReference type="InParanoid" id="B0CU27"/>
<feature type="compositionally biased region" description="Polar residues" evidence="1">
    <location>
        <begin position="452"/>
        <end position="467"/>
    </location>
</feature>
<dbReference type="STRING" id="486041.B0CU27"/>
<dbReference type="GeneID" id="6070076"/>
<feature type="compositionally biased region" description="Polar residues" evidence="1">
    <location>
        <begin position="789"/>
        <end position="801"/>
    </location>
</feature>
<feature type="compositionally biased region" description="Polar residues" evidence="1">
    <location>
        <begin position="84"/>
        <end position="98"/>
    </location>
</feature>
<dbReference type="SUPFAM" id="SSF82708">
    <property type="entry name" value="R3H domain"/>
    <property type="match status" value="1"/>
</dbReference>
<dbReference type="CDD" id="cd02642">
    <property type="entry name" value="R3H_encore_like"/>
    <property type="match status" value="1"/>
</dbReference>
<feature type="compositionally biased region" description="Low complexity" evidence="1">
    <location>
        <begin position="653"/>
        <end position="699"/>
    </location>
</feature>
<evidence type="ECO:0000313" key="4">
    <source>
        <dbReference type="Proteomes" id="UP000001194"/>
    </source>
</evidence>
<keyword evidence="4" id="KW-1185">Reference proteome</keyword>
<dbReference type="AlphaFoldDB" id="B0CU27"/>
<dbReference type="InterPro" id="IPR036867">
    <property type="entry name" value="R3H_dom_sf"/>
</dbReference>
<dbReference type="HOGENOM" id="CLU_015422_0_0_1"/>